<feature type="region of interest" description="Disordered" evidence="3">
    <location>
        <begin position="1"/>
        <end position="101"/>
    </location>
</feature>
<feature type="region of interest" description="Disordered" evidence="3">
    <location>
        <begin position="194"/>
        <end position="263"/>
    </location>
</feature>
<keyword evidence="5" id="KW-1185">Reference proteome</keyword>
<reference evidence="4 5" key="1">
    <citation type="journal article" date="2019" name="Commun. Biol.">
        <title>The bagworm genome reveals a unique fibroin gene that provides high tensile strength.</title>
        <authorList>
            <person name="Kono N."/>
            <person name="Nakamura H."/>
            <person name="Ohtoshi R."/>
            <person name="Tomita M."/>
            <person name="Numata K."/>
            <person name="Arakawa K."/>
        </authorList>
    </citation>
    <scope>NUCLEOTIDE SEQUENCE [LARGE SCALE GENOMIC DNA]</scope>
</reference>
<evidence type="ECO:0000256" key="3">
    <source>
        <dbReference type="SAM" id="MobiDB-lite"/>
    </source>
</evidence>
<feature type="region of interest" description="Disordered" evidence="3">
    <location>
        <begin position="133"/>
        <end position="160"/>
    </location>
</feature>
<dbReference type="InterPro" id="IPR012890">
    <property type="entry name" value="GCFC2-like"/>
</dbReference>
<dbReference type="EMBL" id="BGZK01002322">
    <property type="protein sequence ID" value="GBP92917.1"/>
    <property type="molecule type" value="Genomic_DNA"/>
</dbReference>
<keyword evidence="2" id="KW-0539">Nucleus</keyword>
<comment type="caution">
    <text evidence="4">The sequence shown here is derived from an EMBL/GenBank/DDBJ whole genome shotgun (WGS) entry which is preliminary data.</text>
</comment>
<feature type="compositionally biased region" description="Basic residues" evidence="3">
    <location>
        <begin position="1"/>
        <end position="13"/>
    </location>
</feature>
<dbReference type="AlphaFoldDB" id="A0A4C2A1Y2"/>
<name>A0A4C2A1Y2_EUMVA</name>
<feature type="compositionally biased region" description="Basic and acidic residues" evidence="3">
    <location>
        <begin position="194"/>
        <end position="208"/>
    </location>
</feature>
<feature type="compositionally biased region" description="Basic and acidic residues" evidence="3">
    <location>
        <begin position="489"/>
        <end position="501"/>
    </location>
</feature>
<evidence type="ECO:0000256" key="2">
    <source>
        <dbReference type="ARBA" id="ARBA00023242"/>
    </source>
</evidence>
<feature type="compositionally biased region" description="Acidic residues" evidence="3">
    <location>
        <begin position="139"/>
        <end position="151"/>
    </location>
</feature>
<dbReference type="OrthoDB" id="429427at2759"/>
<evidence type="ECO:0000256" key="1">
    <source>
        <dbReference type="ARBA" id="ARBA00004123"/>
    </source>
</evidence>
<dbReference type="STRING" id="151549.A0A4C2A1Y2"/>
<feature type="compositionally biased region" description="Basic and acidic residues" evidence="3">
    <location>
        <begin position="230"/>
        <end position="245"/>
    </location>
</feature>
<proteinExistence type="predicted"/>
<sequence>MSLFRKPTKRIQRRVFEAADDEDEGDPEPPPPPIISREQRETKSVKNTPLLSFADEEEESEVFKVKKSTQSKRFSRRREKERKKTTNTDIRLDEPSTEENAMDVDEHVNLIDKPKKRVTLEGLILSGREALAADGAGDISDDNNDQEEPDEEQRGFHQFRAESVRAALAVAAAPGHIPDAALIHAARKTRQQARELGEYVPIRDDDGGSRTAGGSRLIQDDGSGDDEDEGRLHVRGLDLPSDKPKRGTTTTISSDVEADSESEQWEEQQLQKAMPALNDIIGAESGPDLNPFAVAPPPPRLEDAPAHLRPLAEPGVPPPATPSELVQALQERLRHLHQAREVTMGRYKELRERLLQRARVHERCTARSAPLDAAYRRAQAIRGYLTDLIECLDEKLPQLETLEARALSMHRRRCEFLQERRRADVRDQAHDVLTAGRTGGARPPDYEAKIRRAAEREGRRRARRLKREAAVAGALNHRDGDSSDDELPPAERQHVEHEEVN</sequence>
<dbReference type="GO" id="GO:0005634">
    <property type="term" value="C:nucleus"/>
    <property type="evidence" value="ECO:0007669"/>
    <property type="project" value="UniProtKB-SubCell"/>
</dbReference>
<dbReference type="GO" id="GO:0000398">
    <property type="term" value="P:mRNA splicing, via spliceosome"/>
    <property type="evidence" value="ECO:0007669"/>
    <property type="project" value="InterPro"/>
</dbReference>
<feature type="region of interest" description="Disordered" evidence="3">
    <location>
        <begin position="455"/>
        <end position="501"/>
    </location>
</feature>
<feature type="compositionally biased region" description="Basic and acidic residues" evidence="3">
    <location>
        <begin position="82"/>
        <end position="94"/>
    </location>
</feature>
<dbReference type="PANTHER" id="PTHR12214:SF0">
    <property type="entry name" value="LD29489P"/>
    <property type="match status" value="1"/>
</dbReference>
<dbReference type="GO" id="GO:0003677">
    <property type="term" value="F:DNA binding"/>
    <property type="evidence" value="ECO:0007669"/>
    <property type="project" value="InterPro"/>
</dbReference>
<dbReference type="PANTHER" id="PTHR12214">
    <property type="entry name" value="GC-RICH SEQUENCE DNA-BINDING FACTOR"/>
    <property type="match status" value="1"/>
</dbReference>
<dbReference type="Proteomes" id="UP000299102">
    <property type="component" value="Unassembled WGS sequence"/>
</dbReference>
<accession>A0A4C2A1Y2</accession>
<feature type="compositionally biased region" description="Acidic residues" evidence="3">
    <location>
        <begin position="18"/>
        <end position="27"/>
    </location>
</feature>
<gene>
    <name evidence="4" type="primary">PAXBP1</name>
    <name evidence="4" type="ORF">EVAR_65016_1</name>
</gene>
<feature type="compositionally biased region" description="Basic residues" evidence="3">
    <location>
        <begin position="65"/>
        <end position="81"/>
    </location>
</feature>
<comment type="subcellular location">
    <subcellularLocation>
        <location evidence="1">Nucleus</location>
    </subcellularLocation>
</comment>
<protein>
    <submittedName>
        <fullName evidence="4">PAX3-and PAX7-binding protein 1</fullName>
    </submittedName>
</protein>
<organism evidence="4 5">
    <name type="scientific">Eumeta variegata</name>
    <name type="common">Bagworm moth</name>
    <name type="synonym">Eumeta japonica</name>
    <dbReference type="NCBI Taxonomy" id="151549"/>
    <lineage>
        <taxon>Eukaryota</taxon>
        <taxon>Metazoa</taxon>
        <taxon>Ecdysozoa</taxon>
        <taxon>Arthropoda</taxon>
        <taxon>Hexapoda</taxon>
        <taxon>Insecta</taxon>
        <taxon>Pterygota</taxon>
        <taxon>Neoptera</taxon>
        <taxon>Endopterygota</taxon>
        <taxon>Lepidoptera</taxon>
        <taxon>Glossata</taxon>
        <taxon>Ditrysia</taxon>
        <taxon>Tineoidea</taxon>
        <taxon>Psychidae</taxon>
        <taxon>Oiketicinae</taxon>
        <taxon>Eumeta</taxon>
    </lineage>
</organism>
<evidence type="ECO:0000313" key="4">
    <source>
        <dbReference type="EMBL" id="GBP92917.1"/>
    </source>
</evidence>
<evidence type="ECO:0000313" key="5">
    <source>
        <dbReference type="Proteomes" id="UP000299102"/>
    </source>
</evidence>